<dbReference type="SUPFAM" id="SSF56228">
    <property type="entry name" value="Aldehyde ferredoxin oxidoreductase, N-terminal domain"/>
    <property type="match status" value="1"/>
</dbReference>
<dbReference type="InterPro" id="IPR051919">
    <property type="entry name" value="W-dependent_AOR"/>
</dbReference>
<name>A0ABT7EDE1_9FIRM</name>
<dbReference type="SMART" id="SM00790">
    <property type="entry name" value="AFOR_N"/>
    <property type="match status" value="1"/>
</dbReference>
<dbReference type="EMBL" id="JASKYM010000004">
    <property type="protein sequence ID" value="MDK2563961.1"/>
    <property type="molecule type" value="Genomic_DNA"/>
</dbReference>
<dbReference type="PANTHER" id="PTHR30038">
    <property type="entry name" value="ALDEHYDE FERREDOXIN OXIDOREDUCTASE"/>
    <property type="match status" value="1"/>
</dbReference>
<evidence type="ECO:0000259" key="1">
    <source>
        <dbReference type="SMART" id="SM00790"/>
    </source>
</evidence>
<feature type="domain" description="Aldehyde ferredoxin oxidoreductase N-terminal" evidence="1">
    <location>
        <begin position="1"/>
        <end position="174"/>
    </location>
</feature>
<dbReference type="Gene3D" id="3.60.9.10">
    <property type="entry name" value="Aldehyde ferredoxin oxidoreductase, N-terminal domain"/>
    <property type="match status" value="1"/>
</dbReference>
<proteinExistence type="predicted"/>
<dbReference type="InterPro" id="IPR013983">
    <property type="entry name" value="Ald_Fedxn_OxRdtase_N"/>
</dbReference>
<reference evidence="2 3" key="1">
    <citation type="submission" date="2023-05" db="EMBL/GenBank/DDBJ databases">
        <title>Rombocin, a short stable natural nisin variant, displays selective antimicrobial activity against Listeria monocytogenes and employs dual mode of action to kill target bacterial strains.</title>
        <authorList>
            <person name="Wambui J."/>
            <person name="Stephan R."/>
            <person name="Kuipers O.P."/>
        </authorList>
    </citation>
    <scope>NUCLEOTIDE SEQUENCE [LARGE SCALE GENOMIC DNA]</scope>
    <source>
        <strain evidence="2 3">RC002</strain>
    </source>
</reference>
<keyword evidence="3" id="KW-1185">Reference proteome</keyword>
<dbReference type="RefSeq" id="WP_284132893.1">
    <property type="nucleotide sequence ID" value="NZ_JASKYM010000004.1"/>
</dbReference>
<dbReference type="InterPro" id="IPR036503">
    <property type="entry name" value="Ald_Fedxn_OxRdtase_N_sf"/>
</dbReference>
<dbReference type="PANTHER" id="PTHR30038:SF0">
    <property type="entry name" value="TUNGSTEN-CONTAINING ALDEHYDE FERREDOXIN OXIDOREDUCTASE"/>
    <property type="match status" value="1"/>
</dbReference>
<organism evidence="2 3">
    <name type="scientific">Romboutsia sedimentorum</name>
    <dbReference type="NCBI Taxonomy" id="1368474"/>
    <lineage>
        <taxon>Bacteria</taxon>
        <taxon>Bacillati</taxon>
        <taxon>Bacillota</taxon>
        <taxon>Clostridia</taxon>
        <taxon>Peptostreptococcales</taxon>
        <taxon>Peptostreptococcaceae</taxon>
        <taxon>Romboutsia</taxon>
    </lineage>
</organism>
<evidence type="ECO:0000313" key="3">
    <source>
        <dbReference type="Proteomes" id="UP001301012"/>
    </source>
</evidence>
<dbReference type="Proteomes" id="UP001301012">
    <property type="component" value="Unassembled WGS sequence"/>
</dbReference>
<evidence type="ECO:0000313" key="2">
    <source>
        <dbReference type="EMBL" id="MDK2563961.1"/>
    </source>
</evidence>
<sequence length="339" mass="38920">MKKILYINLNDRKARTINQYDKCRINLNADNLVFEAPPLAGYGIVGLNRLSVYDKNSLSTSGSHFAHFMKCNGYDYLVFEGESDIPVYVYIDKENISINDATHLSEADFLSTQKILKKELHVNKIEIAFVGIAGMNKIDFAKIMLRNNKSCGSDGLGKLMANKNLKAIVLRHQENLIPYDSETFKKYNQIIANRITSDNKKDWYDENNNCYGCCLNCKNTVVDKIKKYGFTIAESENINKISNFYGMDSITLARGINKYKNDFDTEIIDLHHFVQNIINNYDYYKPLFINENKRINELSKNSDDEEKLGFCKILLEKNILTDKEKKTLIKSILGLSMAI</sequence>
<protein>
    <submittedName>
        <fullName evidence="2">Aldehyde ferredoxin oxidoreductase N-terminal domain-containing protein</fullName>
    </submittedName>
</protein>
<dbReference type="Pfam" id="PF02730">
    <property type="entry name" value="AFOR_N"/>
    <property type="match status" value="1"/>
</dbReference>
<comment type="caution">
    <text evidence="2">The sequence shown here is derived from an EMBL/GenBank/DDBJ whole genome shotgun (WGS) entry which is preliminary data.</text>
</comment>
<gene>
    <name evidence="2" type="ORF">QOZ84_10395</name>
</gene>
<accession>A0ABT7EDE1</accession>